<evidence type="ECO:0000256" key="6">
    <source>
        <dbReference type="ARBA" id="ARBA00022729"/>
    </source>
</evidence>
<feature type="compositionally biased region" description="Polar residues" evidence="12">
    <location>
        <begin position="1850"/>
        <end position="1862"/>
    </location>
</feature>
<dbReference type="RefSeq" id="XP_013770651.1">
    <property type="nucleotide sequence ID" value="XM_013915197.1"/>
</dbReference>
<dbReference type="PANTHER" id="PTHR46708:SF1">
    <property type="entry name" value="TENASCIN"/>
    <property type="match status" value="1"/>
</dbReference>
<comment type="subcellular location">
    <subcellularLocation>
        <location evidence="1">Secreted</location>
        <location evidence="1">Extracellular space</location>
        <location evidence="1">Extracellular matrix</location>
    </subcellularLocation>
</comment>
<dbReference type="FunFam" id="3.90.215.10:FF:000001">
    <property type="entry name" value="Tenascin isoform 1"/>
    <property type="match status" value="1"/>
</dbReference>
<evidence type="ECO:0000259" key="14">
    <source>
        <dbReference type="PROSITE" id="PS50026"/>
    </source>
</evidence>
<protein>
    <submittedName>
        <fullName evidence="18">Tenascin</fullName>
    </submittedName>
</protein>
<feature type="region of interest" description="Disordered" evidence="12">
    <location>
        <begin position="1820"/>
        <end position="1868"/>
    </location>
</feature>
<feature type="compositionally biased region" description="Polar residues" evidence="12">
    <location>
        <begin position="1372"/>
        <end position="1392"/>
    </location>
</feature>
<dbReference type="FunFam" id="2.10.25.10:FF:000001">
    <property type="entry name" value="Tenascin C"/>
    <property type="match status" value="11"/>
</dbReference>
<dbReference type="GO" id="GO:0030155">
    <property type="term" value="P:regulation of cell adhesion"/>
    <property type="evidence" value="ECO:0007669"/>
    <property type="project" value="TreeGrafter"/>
</dbReference>
<evidence type="ECO:0000256" key="11">
    <source>
        <dbReference type="SAM" id="Coils"/>
    </source>
</evidence>
<feature type="compositionally biased region" description="Polar residues" evidence="12">
    <location>
        <begin position="1407"/>
        <end position="1427"/>
    </location>
</feature>
<feature type="compositionally biased region" description="Polar residues" evidence="12">
    <location>
        <begin position="1472"/>
        <end position="1500"/>
    </location>
</feature>
<feature type="domain" description="Fibronectin type-III" evidence="15">
    <location>
        <begin position="1663"/>
        <end position="1752"/>
    </location>
</feature>
<evidence type="ECO:0000256" key="13">
    <source>
        <dbReference type="SAM" id="SignalP"/>
    </source>
</evidence>
<feature type="compositionally biased region" description="Basic and acidic residues" evidence="12">
    <location>
        <begin position="1534"/>
        <end position="1573"/>
    </location>
</feature>
<evidence type="ECO:0000256" key="12">
    <source>
        <dbReference type="SAM" id="MobiDB-lite"/>
    </source>
</evidence>
<dbReference type="InterPro" id="IPR013783">
    <property type="entry name" value="Ig-like_fold"/>
</dbReference>
<feature type="domain" description="Fibronectin type-III" evidence="15">
    <location>
        <begin position="1753"/>
        <end position="1840"/>
    </location>
</feature>
<keyword evidence="17" id="KW-1185">Reference proteome</keyword>
<dbReference type="GO" id="GO:0005615">
    <property type="term" value="C:extracellular space"/>
    <property type="evidence" value="ECO:0007669"/>
    <property type="project" value="TreeGrafter"/>
</dbReference>
<organism evidence="17 18">
    <name type="scientific">Pundamilia nyererei</name>
    <dbReference type="NCBI Taxonomy" id="303518"/>
    <lineage>
        <taxon>Eukaryota</taxon>
        <taxon>Metazoa</taxon>
        <taxon>Chordata</taxon>
        <taxon>Craniata</taxon>
        <taxon>Vertebrata</taxon>
        <taxon>Euteleostomi</taxon>
        <taxon>Actinopterygii</taxon>
        <taxon>Neopterygii</taxon>
        <taxon>Teleostei</taxon>
        <taxon>Neoteleostei</taxon>
        <taxon>Acanthomorphata</taxon>
        <taxon>Ovalentaria</taxon>
        <taxon>Cichlomorphae</taxon>
        <taxon>Cichliformes</taxon>
        <taxon>Cichlidae</taxon>
        <taxon>African cichlids</taxon>
        <taxon>Pseudocrenilabrinae</taxon>
        <taxon>Haplochromini</taxon>
        <taxon>Pundamilia</taxon>
    </lineage>
</organism>
<gene>
    <name evidence="18" type="primary">tnxbb</name>
</gene>
<dbReference type="Proteomes" id="UP000695023">
    <property type="component" value="Unplaced"/>
</dbReference>
<feature type="compositionally biased region" description="Polar residues" evidence="12">
    <location>
        <begin position="1242"/>
        <end position="1253"/>
    </location>
</feature>
<dbReference type="InterPro" id="IPR014716">
    <property type="entry name" value="Fibrinogen_a/b/g_C_1"/>
</dbReference>
<evidence type="ECO:0000256" key="1">
    <source>
        <dbReference type="ARBA" id="ARBA00004498"/>
    </source>
</evidence>
<dbReference type="InterPro" id="IPR000742">
    <property type="entry name" value="EGF"/>
</dbReference>
<dbReference type="PROSITE" id="PS01186">
    <property type="entry name" value="EGF_2"/>
    <property type="match status" value="4"/>
</dbReference>
<feature type="disulfide bond" evidence="10">
    <location>
        <begin position="181"/>
        <end position="191"/>
    </location>
</feature>
<accession>A0A9Y6JKT5</accession>
<dbReference type="CDD" id="cd00054">
    <property type="entry name" value="EGF_CA"/>
    <property type="match status" value="5"/>
</dbReference>
<dbReference type="SMART" id="SM00060">
    <property type="entry name" value="FN3"/>
    <property type="match status" value="6"/>
</dbReference>
<keyword evidence="5 10" id="KW-0245">EGF-like domain</keyword>
<feature type="region of interest" description="Disordered" evidence="12">
    <location>
        <begin position="1155"/>
        <end position="1188"/>
    </location>
</feature>
<dbReference type="SUPFAM" id="SSF56496">
    <property type="entry name" value="Fibrinogen C-terminal domain-like"/>
    <property type="match status" value="1"/>
</dbReference>
<feature type="coiled-coil region" evidence="11">
    <location>
        <begin position="102"/>
        <end position="129"/>
    </location>
</feature>
<evidence type="ECO:0000256" key="4">
    <source>
        <dbReference type="ARBA" id="ARBA00022530"/>
    </source>
</evidence>
<dbReference type="Pfam" id="PF00147">
    <property type="entry name" value="Fibrinogen_C"/>
    <property type="match status" value="1"/>
</dbReference>
<feature type="compositionally biased region" description="Polar residues" evidence="12">
    <location>
        <begin position="1437"/>
        <end position="1448"/>
    </location>
</feature>
<feature type="compositionally biased region" description="Basic and acidic residues" evidence="12">
    <location>
        <begin position="888"/>
        <end position="909"/>
    </location>
</feature>
<dbReference type="CDD" id="cd00063">
    <property type="entry name" value="FN3"/>
    <property type="match status" value="4"/>
</dbReference>
<keyword evidence="3" id="KW-0964">Secreted</keyword>
<evidence type="ECO:0000256" key="3">
    <source>
        <dbReference type="ARBA" id="ARBA00022525"/>
    </source>
</evidence>
<feature type="compositionally biased region" description="Polar residues" evidence="12">
    <location>
        <begin position="1176"/>
        <end position="1188"/>
    </location>
</feature>
<feature type="compositionally biased region" description="Low complexity" evidence="12">
    <location>
        <begin position="1067"/>
        <end position="1078"/>
    </location>
</feature>
<feature type="region of interest" description="Disordered" evidence="12">
    <location>
        <begin position="1364"/>
        <end position="1448"/>
    </location>
</feature>
<feature type="domain" description="Fibronectin type-III" evidence="15">
    <location>
        <begin position="489"/>
        <end position="578"/>
    </location>
</feature>
<keyword evidence="7" id="KW-0677">Repeat</keyword>
<dbReference type="Pfam" id="PF25024">
    <property type="entry name" value="EGF_TEN"/>
    <property type="match status" value="2"/>
</dbReference>
<keyword evidence="11" id="KW-0175">Coiled coil</keyword>
<feature type="region of interest" description="Disordered" evidence="12">
    <location>
        <begin position="1218"/>
        <end position="1281"/>
    </location>
</feature>
<dbReference type="CTD" id="100333633"/>
<feature type="disulfide bond" evidence="10">
    <location>
        <begin position="446"/>
        <end position="455"/>
    </location>
</feature>
<dbReference type="Gene3D" id="2.60.40.10">
    <property type="entry name" value="Immunoglobulins"/>
    <property type="match status" value="6"/>
</dbReference>
<sequence>MLPFIPCLLLFLLLAGPALLTPSTSKELQLRGQRTPRDTKQDSFKVVISEGCATQGDASDGSTGGKEIDLVPGSPLVLTHKIKLVPSDSASGSGSCGCDADFAPLRERLERLEREVSALRETCGGAEGNCCSSNESKGAGCSIKPETKECPSECSDQGRCEDGKCVCFPGFSGPDCSQSNCPGDCSNNGKCVNVQCVCDPGFTGPDCSLKACPDNCNNHGRCEKGKCVCNSGFTGPSCSDESCPGNCKKRGVCVNGQCVCNPGFTGHDCSLRSCPDNCNNQGRCVNGKCVCNSGFTGPSCLNKSCPSNCNRRGRCINGQCVCNPGFAGPDCLKRTCPDNCNDRGRCVNGKCVCNSGFTGADCSEAVCPENCNNRGRCVNGQCVCDDGFTGEDCSERTCPNDCNDRGRCVNGKCICDSGFTGDDCSENTCPNSCNNRGRCVNGQCVCDDGFTGADCSAKSCPNSCNNRGRCVNGQCVCDDGFTGEDFMSGVSRLSTQDITDTSVALVWTPPPVQYETYYITFSSQKESDQQITAQVEGGLTTYTQTGLAAGQDYRVGIVGEIDGRRGGESTAEFMTLISGPTNLRVVKMSSTSAVVQWEPTVGEIDRYRLTVTPNDGAGRSQEMTIPADQNSAQIQRLEAGRLYDILLVAEKDTSRSAPETTQVVPGTILPRFPTAASPPYISKESTLTTQASLAPNQDVSSIHQDLNPSAEGQIFDQREKTEDVSKDKDSSTPIIIARTKPLVNKMFSINGTSPKPIGKSILPRKQPHFNATRVVPRRRPFKKVLEKKNLKPGVPIIRQSVSDPSIEASSSDRVDKNKAMLPGTDSETKIQSSSEESAAAADLKGPPHVGIAGHGNDTGLVSPEPSGTVQSQEKKCLNKIKVTHSRLPLKDRGNGCRGAEHAGMVEKSPDLGSPPSAEPDLDYKPDPLHKLLKDTFDSMNISTFSVHLSKSSNLSVNADIIGKQILRGLKPLPSLSSSSTSSESQSSSHSSASRTSHSPAAPPSPLSSPSPPSPGSDGSTAGSSSSQMSLIPSSPSSLLSPPPSTSLSLPTTSSSPSRSDKFDSHSSNELSESSRSISAPAPPTDRKPPPEGGVPRMNTPKYGIRRRPYAKFGPFQNKTHINSRFRLPSHRMNLSPEMTAENKHRPTSELLSLPSISASEESSSVKASVPVKDTTGLKNGTGTPDLSGVEQNQKNVQIERQRIANRCPPFKNCRFLKGGPFQNQTRRIGPLNRETEPRKEQVVSNELTATSAPSLPKGPVRDADDGGLGTRISSTSSATEFNRTLRGRGMSSFHRPNTKLGYISRQLYARRLKNGTQRVPQRPYNYPPHKYFPNKEVNAGSTGNQTGQLGSILTRQNVRHPTHQIPIREGNQDTAADQIDGQTNVRSQTENLGTGDRAVGREEDISSTDSKLQEINDNGNPGKSNGTGIQGRPTKQHFPNSRPSSSVTFPIRQPAAKTVPAQHHTHIRHYTGGSQKSENPQTFESKTKQTNPTSDLSSSGVLREPLDFVEVINQTTDGFTLIWDSPEGKYKNFVVTRKDGKEEDTEPKEKEHDYHDSGKEGGREEEKTNHTPNRDTISQNVGSEDENRVPGSLVTHAPKIQSKTIVKPTENEKTFKKVLPGSARSFRFEDLPPQPEYTLTLLGKGPGVLSRLHKLVISTGPEPPSNIVFSKVTENSVTVSWTKPKSPVSGFKVTYTHAEDGEPVSVSLDSKDSTVGLSKLSPGSSYEVTVISTLGLDESDPVKDFVMTLPDPPTHLRAVNVTDSTALLLWRPALAAVDKYSIVYGAGTGSEVKVTVSGNAAEQQLSGLEGSTTYTVTVTSQLGSRESSPATTSFTTTGGSGKVGEGPQDLQASNVTPRTATLSWKPPSKPVGNYRLSYQAKDKEMKEVIVDGSLTQYNLTGLHPGSTYTLQLQAEGGGQYTSAISTEFTTGTLRYPFPTDCSQELLNGIVTSGEAEIFPQGRHGTPVTVSCDMETDGGGWTVFQRRKDGSENFFRRWNEYVEGFGDVNGEFWLGLASIHNLTAMSRMSLRVDLRDGDESVFAQYSTFEVAKRNYKLTVGGYSGTAGDSLSYHNNRIFSTKDRDLAPFITRCAMSYRGGWWYKNCHEANLNGLYGINTKHQGVIWTAWKGKDFSVPFTEMKLRPAAFRPPSRG</sequence>
<dbReference type="InterPro" id="IPR002181">
    <property type="entry name" value="Fibrinogen_a/b/g_C_dom"/>
</dbReference>
<dbReference type="Gene3D" id="2.10.25.10">
    <property type="entry name" value="Laminin"/>
    <property type="match status" value="11"/>
</dbReference>
<dbReference type="PROSITE" id="PS50026">
    <property type="entry name" value="EGF_3"/>
    <property type="match status" value="2"/>
</dbReference>
<keyword evidence="8 10" id="KW-1015">Disulfide bond</keyword>
<evidence type="ECO:0000313" key="18">
    <source>
        <dbReference type="RefSeq" id="XP_013770651.1"/>
    </source>
</evidence>
<dbReference type="PROSITE" id="PS51406">
    <property type="entry name" value="FIBRINOGEN_C_2"/>
    <property type="match status" value="1"/>
</dbReference>
<evidence type="ECO:0000256" key="9">
    <source>
        <dbReference type="ARBA" id="ARBA00023180"/>
    </source>
</evidence>
<feature type="region of interest" description="Disordered" evidence="12">
    <location>
        <begin position="888"/>
        <end position="924"/>
    </location>
</feature>
<evidence type="ECO:0000256" key="7">
    <source>
        <dbReference type="ARBA" id="ARBA00022737"/>
    </source>
</evidence>
<keyword evidence="9" id="KW-0325">Glycoprotein</keyword>
<comment type="similarity">
    <text evidence="2">Belongs to the tenascin family.</text>
</comment>
<feature type="compositionally biased region" description="Low complexity" evidence="12">
    <location>
        <begin position="1827"/>
        <end position="1837"/>
    </location>
</feature>
<feature type="compositionally biased region" description="Basic and acidic residues" evidence="12">
    <location>
        <begin position="716"/>
        <end position="730"/>
    </location>
</feature>
<dbReference type="InterPro" id="IPR050991">
    <property type="entry name" value="ECM_Regulatory_Proteins"/>
</dbReference>
<evidence type="ECO:0000256" key="8">
    <source>
        <dbReference type="ARBA" id="ARBA00023157"/>
    </source>
</evidence>
<feature type="compositionally biased region" description="Polar residues" evidence="12">
    <location>
        <begin position="1271"/>
        <end position="1281"/>
    </location>
</feature>
<feature type="domain" description="Fibronectin type-III" evidence="15">
    <location>
        <begin position="579"/>
        <end position="671"/>
    </location>
</feature>
<proteinExistence type="inferred from homology"/>
<dbReference type="Pfam" id="PF00041">
    <property type="entry name" value="fn3"/>
    <property type="match status" value="5"/>
</dbReference>
<feature type="compositionally biased region" description="Polar residues" evidence="12">
    <location>
        <begin position="799"/>
        <end position="809"/>
    </location>
</feature>
<dbReference type="InterPro" id="IPR020837">
    <property type="entry name" value="Fibrinogen_CS"/>
</dbReference>
<evidence type="ECO:0000313" key="17">
    <source>
        <dbReference type="Proteomes" id="UP000695023"/>
    </source>
</evidence>
<dbReference type="Pfam" id="PF23106">
    <property type="entry name" value="EGF_Teneurin"/>
    <property type="match status" value="3"/>
</dbReference>
<feature type="region of interest" description="Disordered" evidence="12">
    <location>
        <begin position="972"/>
        <end position="1103"/>
    </location>
</feature>
<feature type="compositionally biased region" description="Low complexity" evidence="12">
    <location>
        <begin position="1155"/>
        <end position="1172"/>
    </location>
</feature>
<dbReference type="PANTHER" id="PTHR46708">
    <property type="entry name" value="TENASCIN"/>
    <property type="match status" value="1"/>
</dbReference>
<feature type="compositionally biased region" description="Low complexity" evidence="12">
    <location>
        <begin position="1015"/>
        <end position="1057"/>
    </location>
</feature>
<feature type="disulfide bond" evidence="10">
    <location>
        <begin position="198"/>
        <end position="207"/>
    </location>
</feature>
<feature type="chain" id="PRO_5041348829" evidence="13">
    <location>
        <begin position="21"/>
        <end position="2152"/>
    </location>
</feature>
<keyword evidence="6 13" id="KW-0732">Signal</keyword>
<dbReference type="InterPro" id="IPR036056">
    <property type="entry name" value="Fibrinogen-like_C"/>
</dbReference>
<feature type="region of interest" description="Disordered" evidence="12">
    <location>
        <begin position="1469"/>
        <end position="1501"/>
    </location>
</feature>
<dbReference type="PROSITE" id="PS50853">
    <property type="entry name" value="FN3"/>
    <property type="match status" value="5"/>
</dbReference>
<feature type="signal peptide" evidence="13">
    <location>
        <begin position="1"/>
        <end position="20"/>
    </location>
</feature>
<feature type="region of interest" description="Disordered" evidence="12">
    <location>
        <begin position="1534"/>
        <end position="1592"/>
    </location>
</feature>
<evidence type="ECO:0000256" key="5">
    <source>
        <dbReference type="ARBA" id="ARBA00022536"/>
    </source>
</evidence>
<dbReference type="InterPro" id="IPR036116">
    <property type="entry name" value="FN3_sf"/>
</dbReference>
<evidence type="ECO:0000256" key="10">
    <source>
        <dbReference type="PROSITE-ProRule" id="PRU00076"/>
    </source>
</evidence>
<reference evidence="18" key="1">
    <citation type="submission" date="2025-08" db="UniProtKB">
        <authorList>
            <consortium name="RefSeq"/>
        </authorList>
    </citation>
    <scope>IDENTIFICATION</scope>
</reference>
<feature type="domain" description="Fibronectin type-III" evidence="15">
    <location>
        <begin position="1846"/>
        <end position="1935"/>
    </location>
</feature>
<feature type="compositionally biased region" description="Pro residues" evidence="12">
    <location>
        <begin position="1000"/>
        <end position="1014"/>
    </location>
</feature>
<dbReference type="PROSITE" id="PS00022">
    <property type="entry name" value="EGF_1"/>
    <property type="match status" value="4"/>
</dbReference>
<dbReference type="CDD" id="cd00087">
    <property type="entry name" value="FReD"/>
    <property type="match status" value="1"/>
</dbReference>
<feature type="region of interest" description="Disordered" evidence="12">
    <location>
        <begin position="795"/>
        <end position="873"/>
    </location>
</feature>
<dbReference type="Gene3D" id="3.90.215.10">
    <property type="entry name" value="Gamma Fibrinogen, chain A, domain 1"/>
    <property type="match status" value="1"/>
</dbReference>
<feature type="compositionally biased region" description="Low complexity" evidence="12">
    <location>
        <begin position="832"/>
        <end position="841"/>
    </location>
</feature>
<feature type="region of interest" description="Disordered" evidence="12">
    <location>
        <begin position="708"/>
        <end position="731"/>
    </location>
</feature>
<dbReference type="SMART" id="SM00181">
    <property type="entry name" value="EGF"/>
    <property type="match status" value="11"/>
</dbReference>
<comment type="caution">
    <text evidence="10">Lacks conserved residue(s) required for the propagation of feature annotation.</text>
</comment>
<dbReference type="PROSITE" id="PS00514">
    <property type="entry name" value="FIBRINOGEN_C_1"/>
    <property type="match status" value="1"/>
</dbReference>
<feature type="domain" description="Fibrinogen C-terminal" evidence="16">
    <location>
        <begin position="1932"/>
        <end position="2145"/>
    </location>
</feature>
<dbReference type="GO" id="GO:0031175">
    <property type="term" value="P:neuron projection development"/>
    <property type="evidence" value="ECO:0007669"/>
    <property type="project" value="TreeGrafter"/>
</dbReference>
<dbReference type="SMART" id="SM00186">
    <property type="entry name" value="FBG"/>
    <property type="match status" value="1"/>
</dbReference>
<evidence type="ECO:0000256" key="2">
    <source>
        <dbReference type="ARBA" id="ARBA00008673"/>
    </source>
</evidence>
<dbReference type="InterPro" id="IPR003961">
    <property type="entry name" value="FN3_dom"/>
</dbReference>
<evidence type="ECO:0000259" key="16">
    <source>
        <dbReference type="PROSITE" id="PS51406"/>
    </source>
</evidence>
<feature type="domain" description="EGF-like" evidence="14">
    <location>
        <begin position="177"/>
        <end position="208"/>
    </location>
</feature>
<evidence type="ECO:0000259" key="15">
    <source>
        <dbReference type="PROSITE" id="PS50853"/>
    </source>
</evidence>
<feature type="disulfide bond" evidence="10">
    <location>
        <begin position="429"/>
        <end position="439"/>
    </location>
</feature>
<feature type="compositionally biased region" description="Low complexity" evidence="12">
    <location>
        <begin position="972"/>
        <end position="999"/>
    </location>
</feature>
<dbReference type="SUPFAM" id="SSF49265">
    <property type="entry name" value="Fibronectin type III"/>
    <property type="match status" value="5"/>
</dbReference>
<feature type="domain" description="EGF-like" evidence="14">
    <location>
        <begin position="425"/>
        <end position="456"/>
    </location>
</feature>
<keyword evidence="4" id="KW-0272">Extracellular matrix</keyword>
<name>A0A9Y6JKT5_9CICH</name>